<dbReference type="AlphaFoldDB" id="A0AA94PN84"/>
<comment type="caution">
    <text evidence="1">The sequence shown here is derived from an EMBL/GenBank/DDBJ whole genome shotgun (WGS) entry which is preliminary data.</text>
</comment>
<evidence type="ECO:0000313" key="1">
    <source>
        <dbReference type="EMBL" id="TDT89048.1"/>
    </source>
</evidence>
<dbReference type="EMBL" id="SOBK01000004">
    <property type="protein sequence ID" value="TDT89048.1"/>
    <property type="molecule type" value="Genomic_DNA"/>
</dbReference>
<evidence type="ECO:0000313" key="2">
    <source>
        <dbReference type="Proteomes" id="UP000295506"/>
    </source>
</evidence>
<accession>A0AA94PN84</accession>
<reference evidence="1 2" key="1">
    <citation type="submission" date="2019-03" db="EMBL/GenBank/DDBJ databases">
        <title>Genomic Encyclopedia of Type Strains, Phase IV (KMG-IV): sequencing the most valuable type-strain genomes for metagenomic binning, comparative biology and taxonomic classification.</title>
        <authorList>
            <person name="Goeker M."/>
        </authorList>
    </citation>
    <scope>NUCLEOTIDE SEQUENCE [LARGE SCALE GENOMIC DNA]</scope>
    <source>
        <strain evidence="1 2">DSM 101483</strain>
    </source>
</reference>
<organism evidence="1 2">
    <name type="scientific">Pseudodesulfovibrio indicus</name>
    <dbReference type="NCBI Taxonomy" id="1716143"/>
    <lineage>
        <taxon>Bacteria</taxon>
        <taxon>Pseudomonadati</taxon>
        <taxon>Thermodesulfobacteriota</taxon>
        <taxon>Desulfovibrionia</taxon>
        <taxon>Desulfovibrionales</taxon>
        <taxon>Desulfovibrionaceae</taxon>
    </lineage>
</organism>
<evidence type="ECO:0008006" key="3">
    <source>
        <dbReference type="Google" id="ProtNLM"/>
    </source>
</evidence>
<proteinExistence type="predicted"/>
<name>A0AA94PN84_9BACT</name>
<sequence length="86" mass="9713">MSREELSRLIGDAMADPGMIRDAMTIKDRPSLDAYVRDKGYTLTPEELDEIWEFSARVMNGSADQEGAARWRMDTVGDATLDNRDD</sequence>
<protein>
    <recommendedName>
        <fullName evidence="3">Nif11 domain-containing protein</fullName>
    </recommendedName>
</protein>
<dbReference type="RefSeq" id="WP_133987223.1">
    <property type="nucleotide sequence ID" value="NZ_CP014206.1"/>
</dbReference>
<gene>
    <name evidence="1" type="ORF">EDC59_10441</name>
</gene>
<dbReference type="Proteomes" id="UP000295506">
    <property type="component" value="Unassembled WGS sequence"/>
</dbReference>